<organism evidence="1 2">
    <name type="scientific">Naegleria lovaniensis</name>
    <name type="common">Amoeba</name>
    <dbReference type="NCBI Taxonomy" id="51637"/>
    <lineage>
        <taxon>Eukaryota</taxon>
        <taxon>Discoba</taxon>
        <taxon>Heterolobosea</taxon>
        <taxon>Tetramitia</taxon>
        <taxon>Eutetramitia</taxon>
        <taxon>Vahlkampfiidae</taxon>
        <taxon>Naegleria</taxon>
    </lineage>
</organism>
<reference evidence="1 2" key="1">
    <citation type="journal article" date="2018" name="BMC Genomics">
        <title>The genome of Naegleria lovaniensis, the basis for a comparative approach to unravel pathogenicity factors of the human pathogenic amoeba N. fowleri.</title>
        <authorList>
            <person name="Liechti N."/>
            <person name="Schurch N."/>
            <person name="Bruggmann R."/>
            <person name="Wittwer M."/>
        </authorList>
    </citation>
    <scope>NUCLEOTIDE SEQUENCE [LARGE SCALE GENOMIC DNA]</scope>
    <source>
        <strain evidence="1 2">ATCC 30569</strain>
    </source>
</reference>
<evidence type="ECO:0000313" key="2">
    <source>
        <dbReference type="Proteomes" id="UP000816034"/>
    </source>
</evidence>
<dbReference type="AlphaFoldDB" id="A0AA88G9Q1"/>
<proteinExistence type="predicted"/>
<name>A0AA88G9Q1_NAELO</name>
<dbReference type="RefSeq" id="XP_044543184.1">
    <property type="nucleotide sequence ID" value="XM_044687356.1"/>
</dbReference>
<gene>
    <name evidence="1" type="ORF">C9374_011675</name>
</gene>
<sequence>MQNNNNNNSEQACILSLNEMNSNVELDNQSTSTCTHETNFDLLYDYLTDIKFTPSDINSVIRIVEENAIRSIAVLNFFDDEEIMSFARSIIKAVISFRLQSENDKSKDFS</sequence>
<comment type="caution">
    <text evidence="1">The sequence shown here is derived from an EMBL/GenBank/DDBJ whole genome shotgun (WGS) entry which is preliminary data.</text>
</comment>
<protein>
    <submittedName>
        <fullName evidence="1">Uncharacterized protein</fullName>
    </submittedName>
</protein>
<keyword evidence="2" id="KW-1185">Reference proteome</keyword>
<accession>A0AA88G9Q1</accession>
<evidence type="ECO:0000313" key="1">
    <source>
        <dbReference type="EMBL" id="KAG2374010.1"/>
    </source>
</evidence>
<dbReference type="Proteomes" id="UP000816034">
    <property type="component" value="Unassembled WGS sequence"/>
</dbReference>
<dbReference type="GeneID" id="68104129"/>
<dbReference type="EMBL" id="PYSW02000049">
    <property type="protein sequence ID" value="KAG2374010.1"/>
    <property type="molecule type" value="Genomic_DNA"/>
</dbReference>